<keyword evidence="2" id="KW-1185">Reference proteome</keyword>
<evidence type="ECO:0000313" key="2">
    <source>
        <dbReference type="Proteomes" id="UP000828941"/>
    </source>
</evidence>
<protein>
    <submittedName>
        <fullName evidence="1">Uncharacterized protein</fullName>
    </submittedName>
</protein>
<proteinExistence type="predicted"/>
<reference evidence="1 2" key="1">
    <citation type="journal article" date="2022" name="DNA Res.">
        <title>Chromosomal-level genome assembly of the orchid tree Bauhinia variegata (Leguminosae; Cercidoideae) supports the allotetraploid origin hypothesis of Bauhinia.</title>
        <authorList>
            <person name="Zhong Y."/>
            <person name="Chen Y."/>
            <person name="Zheng D."/>
            <person name="Pang J."/>
            <person name="Liu Y."/>
            <person name="Luo S."/>
            <person name="Meng S."/>
            <person name="Qian L."/>
            <person name="Wei D."/>
            <person name="Dai S."/>
            <person name="Zhou R."/>
        </authorList>
    </citation>
    <scope>NUCLEOTIDE SEQUENCE [LARGE SCALE GENOMIC DNA]</scope>
    <source>
        <strain evidence="1">BV-YZ2020</strain>
    </source>
</reference>
<dbReference type="EMBL" id="CM039427">
    <property type="protein sequence ID" value="KAI4354896.1"/>
    <property type="molecule type" value="Genomic_DNA"/>
</dbReference>
<comment type="caution">
    <text evidence="1">The sequence shown here is derived from an EMBL/GenBank/DDBJ whole genome shotgun (WGS) entry which is preliminary data.</text>
</comment>
<dbReference type="Proteomes" id="UP000828941">
    <property type="component" value="Chromosome 2"/>
</dbReference>
<gene>
    <name evidence="1" type="ORF">L6164_003720</name>
</gene>
<sequence length="137" mass="16484">MAGLFLWLLTFFFILALLCMVGYQLISLVDLEFDYINPYDSAARINNVILPEFITQGVLCFILLISGHWFMLLMSLPYLYYNVRLYITRQHLVDVTEIYNQVNWEKKQRFFKVGYLVMLFVFSVFWLIWSITEEDEY</sequence>
<accession>A0ACB9Q272</accession>
<evidence type="ECO:0000313" key="1">
    <source>
        <dbReference type="EMBL" id="KAI4354896.1"/>
    </source>
</evidence>
<name>A0ACB9Q272_BAUVA</name>
<organism evidence="1 2">
    <name type="scientific">Bauhinia variegata</name>
    <name type="common">Purple orchid tree</name>
    <name type="synonym">Phanera variegata</name>
    <dbReference type="NCBI Taxonomy" id="167791"/>
    <lineage>
        <taxon>Eukaryota</taxon>
        <taxon>Viridiplantae</taxon>
        <taxon>Streptophyta</taxon>
        <taxon>Embryophyta</taxon>
        <taxon>Tracheophyta</taxon>
        <taxon>Spermatophyta</taxon>
        <taxon>Magnoliopsida</taxon>
        <taxon>eudicotyledons</taxon>
        <taxon>Gunneridae</taxon>
        <taxon>Pentapetalae</taxon>
        <taxon>rosids</taxon>
        <taxon>fabids</taxon>
        <taxon>Fabales</taxon>
        <taxon>Fabaceae</taxon>
        <taxon>Cercidoideae</taxon>
        <taxon>Cercideae</taxon>
        <taxon>Bauhiniinae</taxon>
        <taxon>Bauhinia</taxon>
    </lineage>
</organism>